<dbReference type="PANTHER" id="PTHR22916:SF3">
    <property type="entry name" value="UDP-GLCNAC:BETAGAL BETA-1,3-N-ACETYLGLUCOSAMINYLTRANSFERASE-LIKE PROTEIN 1"/>
    <property type="match status" value="1"/>
</dbReference>
<dbReference type="InterPro" id="IPR001173">
    <property type="entry name" value="Glyco_trans_2-like"/>
</dbReference>
<protein>
    <submittedName>
        <fullName evidence="2">Glycosyltransferase</fullName>
    </submittedName>
</protein>
<dbReference type="InterPro" id="IPR029044">
    <property type="entry name" value="Nucleotide-diphossugar_trans"/>
</dbReference>
<comment type="caution">
    <text evidence="2">The sequence shown here is derived from an EMBL/GenBank/DDBJ whole genome shotgun (WGS) entry which is preliminary data.</text>
</comment>
<dbReference type="OrthoDB" id="9788101at2"/>
<name>A0A4R6ILU6_9SPHI</name>
<proteinExistence type="predicted"/>
<dbReference type="EMBL" id="SNWM01000002">
    <property type="protein sequence ID" value="TDO23129.1"/>
    <property type="molecule type" value="Genomic_DNA"/>
</dbReference>
<evidence type="ECO:0000313" key="3">
    <source>
        <dbReference type="Proteomes" id="UP000295499"/>
    </source>
</evidence>
<keyword evidence="2" id="KW-0808">Transferase</keyword>
<evidence type="ECO:0000259" key="1">
    <source>
        <dbReference type="Pfam" id="PF00535"/>
    </source>
</evidence>
<dbReference type="Pfam" id="PF00535">
    <property type="entry name" value="Glycos_transf_2"/>
    <property type="match status" value="1"/>
</dbReference>
<dbReference type="SUPFAM" id="SSF53448">
    <property type="entry name" value="Nucleotide-diphospho-sugar transferases"/>
    <property type="match status" value="1"/>
</dbReference>
<feature type="domain" description="Glycosyltransferase 2-like" evidence="1">
    <location>
        <begin position="22"/>
        <end position="156"/>
    </location>
</feature>
<gene>
    <name evidence="2" type="ORF">CLV32_2116</name>
</gene>
<organism evidence="2 3">
    <name type="scientific">Pedobacter duraquae</name>
    <dbReference type="NCBI Taxonomy" id="425511"/>
    <lineage>
        <taxon>Bacteria</taxon>
        <taxon>Pseudomonadati</taxon>
        <taxon>Bacteroidota</taxon>
        <taxon>Sphingobacteriia</taxon>
        <taxon>Sphingobacteriales</taxon>
        <taxon>Sphingobacteriaceae</taxon>
        <taxon>Pedobacter</taxon>
    </lineage>
</organism>
<dbReference type="CDD" id="cd06433">
    <property type="entry name" value="GT_2_WfgS_like"/>
    <property type="match status" value="1"/>
</dbReference>
<evidence type="ECO:0000313" key="2">
    <source>
        <dbReference type="EMBL" id="TDO23129.1"/>
    </source>
</evidence>
<dbReference type="Gene3D" id="3.90.550.10">
    <property type="entry name" value="Spore Coat Polysaccharide Biosynthesis Protein SpsA, Chain A"/>
    <property type="match status" value="1"/>
</dbReference>
<reference evidence="2 3" key="1">
    <citation type="submission" date="2019-03" db="EMBL/GenBank/DDBJ databases">
        <title>Genomic Encyclopedia of Archaeal and Bacterial Type Strains, Phase II (KMG-II): from individual species to whole genera.</title>
        <authorList>
            <person name="Goeker M."/>
        </authorList>
    </citation>
    <scope>NUCLEOTIDE SEQUENCE [LARGE SCALE GENOMIC DNA]</scope>
    <source>
        <strain evidence="2 3">DSM 19034</strain>
    </source>
</reference>
<sequence length="265" mass="30461">MRVSLILWDFSIQIYYFSMKVSIVTAVYNAQEYIEDCIQSVISQKNVDIEYIVIDGNSTDNTVDIINKYASQIDVLRSEPDQGMYDALNKGIALATGDIIGILNSDDLFANTDILVHVVQYIQSQQADAVFGNLNYVKRDDIAQITRKWISNPFNRRDFKTGWMPAHPTLFVKKSCFEQFGGYSLDYGTASDYELILRFLYKHQIKAVFIDKLLVNMRTGGLSNGSFRKLYLAFINDYKAIVNTGFRFPLFILFCKKIRKITQYS</sequence>
<dbReference type="GO" id="GO:0016758">
    <property type="term" value="F:hexosyltransferase activity"/>
    <property type="evidence" value="ECO:0007669"/>
    <property type="project" value="UniProtKB-ARBA"/>
</dbReference>
<accession>A0A4R6ILU6</accession>
<dbReference type="AlphaFoldDB" id="A0A4R6ILU6"/>
<dbReference type="Proteomes" id="UP000295499">
    <property type="component" value="Unassembled WGS sequence"/>
</dbReference>
<keyword evidence="3" id="KW-1185">Reference proteome</keyword>
<dbReference type="PANTHER" id="PTHR22916">
    <property type="entry name" value="GLYCOSYLTRANSFERASE"/>
    <property type="match status" value="1"/>
</dbReference>